<sequence length="595" mass="64263">MEGSAHPQGTTAAGKNITALLAALVFAVSAAAYAITLRNGFVWDDVGTLTDGTAATVRNLWEVIVRGIGGPVEGIGYYRPLIGILNTLVRIVFGDDPRGFHLLNVAVHAAVATASFGVLLRLLAGNGPATRRDGVISCAGALLFSLHPVHAESVAWASGITDPAYSFFYLSAFYFYLAALGEHTRPPRRTAFSLVSLACFLVATLAKEPALTLPLLLMAHDGAFPERLHVRSLTEFLKRHGPYLAVAALALLLRAHALAGLHLGGESQHLPLAGDGRTLDTVGYAINALPLFVKYLGTLLLPVNLSAYYEVRLISSLAEPAALLSLLATLCFIAFSGVAWHRNRPLFFALAAMTIPLLPALNFRATGTTAFAERYLYLPSFGFVLALVFPAADLWRKNAQSARYLAAAGAGILVAYAAITIPRGAVWRDNYTLWADTVRKFPNSGMVHYNLAYELKQRGELREAIAQYRTAIDLSPGLADAHMNLGNIYAQTGFPGMAIDEYRATLRIRPNYGDAFFNLGRTCFVQGKTRESIDALSRAVAITPDNPMAHNTLGMAYQQAGAPDKAREEFLAAVRLNPGESRYRVNLDAAIQRHN</sequence>
<feature type="transmembrane region" description="Helical" evidence="4">
    <location>
        <begin position="375"/>
        <end position="392"/>
    </location>
</feature>
<dbReference type="SMART" id="SM00028">
    <property type="entry name" value="TPR"/>
    <property type="match status" value="4"/>
</dbReference>
<feature type="repeat" description="TPR" evidence="3">
    <location>
        <begin position="513"/>
        <end position="546"/>
    </location>
</feature>
<dbReference type="InterPro" id="IPR011990">
    <property type="entry name" value="TPR-like_helical_dom_sf"/>
</dbReference>
<feature type="transmembrane region" description="Helical" evidence="4">
    <location>
        <begin position="404"/>
        <end position="421"/>
    </location>
</feature>
<feature type="transmembrane region" description="Helical" evidence="4">
    <location>
        <begin position="243"/>
        <end position="264"/>
    </location>
</feature>
<dbReference type="InterPro" id="IPR052346">
    <property type="entry name" value="O-mannosyl-transferase_TMTC"/>
</dbReference>
<feature type="repeat" description="TPR" evidence="3">
    <location>
        <begin position="547"/>
        <end position="580"/>
    </location>
</feature>
<evidence type="ECO:0000313" key="5">
    <source>
        <dbReference type="EMBL" id="AJE02568.1"/>
    </source>
</evidence>
<dbReference type="SUPFAM" id="SSF48452">
    <property type="entry name" value="TPR-like"/>
    <property type="match status" value="1"/>
</dbReference>
<dbReference type="RefSeq" id="WP_039740560.1">
    <property type="nucleotide sequence ID" value="NZ_CP009788.1"/>
</dbReference>
<dbReference type="AlphaFoldDB" id="A0A0B5B7R1"/>
<dbReference type="PROSITE" id="PS50005">
    <property type="entry name" value="TPR"/>
    <property type="match status" value="4"/>
</dbReference>
<dbReference type="Pfam" id="PF13414">
    <property type="entry name" value="TPR_11"/>
    <property type="match status" value="2"/>
</dbReference>
<name>A0A0B5B7R1_9BACT</name>
<dbReference type="EMBL" id="CP009788">
    <property type="protein sequence ID" value="AJE02568.1"/>
    <property type="molecule type" value="Genomic_DNA"/>
</dbReference>
<keyword evidence="4" id="KW-0472">Membrane</keyword>
<feature type="repeat" description="TPR" evidence="3">
    <location>
        <begin position="479"/>
        <end position="512"/>
    </location>
</feature>
<evidence type="ECO:0000256" key="4">
    <source>
        <dbReference type="SAM" id="Phobius"/>
    </source>
</evidence>
<feature type="transmembrane region" description="Helical" evidence="4">
    <location>
        <begin position="284"/>
        <end position="309"/>
    </location>
</feature>
<dbReference type="Gene3D" id="1.25.40.10">
    <property type="entry name" value="Tetratricopeptide repeat domain"/>
    <property type="match status" value="2"/>
</dbReference>
<organism evidence="5 6">
    <name type="scientific">Geobacter pickeringii</name>
    <dbReference type="NCBI Taxonomy" id="345632"/>
    <lineage>
        <taxon>Bacteria</taxon>
        <taxon>Pseudomonadati</taxon>
        <taxon>Thermodesulfobacteriota</taxon>
        <taxon>Desulfuromonadia</taxon>
        <taxon>Geobacterales</taxon>
        <taxon>Geobacteraceae</taxon>
        <taxon>Geobacter</taxon>
    </lineage>
</organism>
<keyword evidence="4" id="KW-1133">Transmembrane helix</keyword>
<proteinExistence type="predicted"/>
<feature type="transmembrane region" description="Helical" evidence="4">
    <location>
        <begin position="163"/>
        <end position="180"/>
    </location>
</feature>
<feature type="transmembrane region" description="Helical" evidence="4">
    <location>
        <begin position="102"/>
        <end position="122"/>
    </location>
</feature>
<dbReference type="STRING" id="345632.GPICK_03520"/>
<evidence type="ECO:0000256" key="1">
    <source>
        <dbReference type="ARBA" id="ARBA00022737"/>
    </source>
</evidence>
<feature type="repeat" description="TPR" evidence="3">
    <location>
        <begin position="445"/>
        <end position="478"/>
    </location>
</feature>
<evidence type="ECO:0000256" key="3">
    <source>
        <dbReference type="PROSITE-ProRule" id="PRU00339"/>
    </source>
</evidence>
<protein>
    <submittedName>
        <fullName evidence="5">Uncharacterized protein</fullName>
    </submittedName>
</protein>
<dbReference type="KEGG" id="gpi:GPICK_03520"/>
<accession>A0A0B5B7R1</accession>
<gene>
    <name evidence="5" type="ORF">GPICK_03520</name>
</gene>
<dbReference type="PANTHER" id="PTHR44227:SF3">
    <property type="entry name" value="PROTEIN O-MANNOSYL-TRANSFERASE TMTC4"/>
    <property type="match status" value="1"/>
</dbReference>
<feature type="transmembrane region" description="Helical" evidence="4">
    <location>
        <begin position="346"/>
        <end position="363"/>
    </location>
</feature>
<evidence type="ECO:0000256" key="2">
    <source>
        <dbReference type="ARBA" id="ARBA00022803"/>
    </source>
</evidence>
<dbReference type="PANTHER" id="PTHR44227">
    <property type="match status" value="1"/>
</dbReference>
<feature type="transmembrane region" description="Helical" evidence="4">
    <location>
        <begin position="321"/>
        <end position="340"/>
    </location>
</feature>
<keyword evidence="4" id="KW-0812">Transmembrane</keyword>
<keyword evidence="1" id="KW-0677">Repeat</keyword>
<keyword evidence="2 3" id="KW-0802">TPR repeat</keyword>
<dbReference type="OrthoDB" id="9781738at2"/>
<evidence type="ECO:0000313" key="6">
    <source>
        <dbReference type="Proteomes" id="UP000057609"/>
    </source>
</evidence>
<keyword evidence="6" id="KW-1185">Reference proteome</keyword>
<dbReference type="HOGENOM" id="CLU_011615_5_0_7"/>
<dbReference type="InterPro" id="IPR019734">
    <property type="entry name" value="TPR_rpt"/>
</dbReference>
<dbReference type="Proteomes" id="UP000057609">
    <property type="component" value="Chromosome"/>
</dbReference>
<reference evidence="5 6" key="1">
    <citation type="journal article" date="2015" name="Genome Announc.">
        <title>Complete Genome of Geobacter pickeringii G13T, a Metal-Reducing Isolate from Sedimentary Kaolin Deposits.</title>
        <authorList>
            <person name="Badalamenti J.P."/>
            <person name="Bond D.R."/>
        </authorList>
    </citation>
    <scope>NUCLEOTIDE SEQUENCE [LARGE SCALE GENOMIC DNA]</scope>
    <source>
        <strain evidence="5 6">G13</strain>
    </source>
</reference>